<comment type="caution">
    <text evidence="3">The sequence shown here is derived from an EMBL/GenBank/DDBJ whole genome shotgun (WGS) entry which is preliminary data.</text>
</comment>
<evidence type="ECO:0000313" key="3">
    <source>
        <dbReference type="EMBL" id="KIH92572.1"/>
    </source>
</evidence>
<feature type="transmembrane region" description="Helical" evidence="2">
    <location>
        <begin position="591"/>
        <end position="613"/>
    </location>
</feature>
<sequence length="876" mass="91957">MATAEDSWRLPNATPITPPSSHPSTNSVADRPVHTRPVVCSVAVLRSLSRLVRLVRLVLLVRASQYAVAAIGAGDDRLDDPASDPGPPDQKPPVHLDELDQRALVDLSFAARLDQRPLGVLDTHRVHRALEVVLQVDAVAVHNQAGRPAARAGRMTAAAAAQAIGRRQGGVAVDAVALQCRCTCVGGRSAACRTIAIGDNAASREAARRIAAGRHAVTHLRRVVDPGCQRRRADRLRHARIHQHGLPRRSLALRQQVQPRQHVLVDPIDGLFALDLGHRVKEHLARHGRRRKGLHRVVRRQSTRHGTLRNQREPAHLLVPGVHVAERRRQAVAKPLLQRHEPVLLRLRQIAQAVAVGRREHAHLVDVLADSLACDDVVEVLLGEEHVGRQQRVALDNRAARHAAGLRQCHEWLQQRDVLQVLVNQAAGGHVQRDGSDRATGLRLGVTEVHRRIVLSHNRKRSRTRHLASLAKHLPKDLLLLLKQLLHSVEGVNSAGVSVVAAAGAVLEAEPLFFVVLFVVLFAVSAVEVLAAASAAAAAAFSLASSFFLAADDCLARSFVSFASFASVCFDSFCSFGTLAEAAVSVEDSAAGVAAGAATTGVGAGFSFFCFFLRPMIGAISTASSSCSFSAWPANEVLVVVAASTTAAASIFNACLRCLRCWLLVVLRTAAEPMRVGCGGGGDPAREAEIDADTTDALSETDTTSLTGVLGRFDTDACRLARTADVRAGVDDDDDDAAVDAAASLAFSAAVIAVRLKTGAGPDSVLAGCTTRSVLGGAARTAGDQGAAGVGNEGNADAMSAVVFLSLTAGLASAAFAAAGLAVAARFKTAGTGFLSLDFFPTGVDGFDARTCETGAAAADLVADAAAASRAGKSSS</sequence>
<gene>
    <name evidence="3" type="ORF">SPBR_02308</name>
</gene>
<dbReference type="HOGENOM" id="CLU_328227_0_0_1"/>
<protein>
    <submittedName>
        <fullName evidence="3">Uncharacterized protein</fullName>
    </submittedName>
</protein>
<name>A0A0C2J6A1_9PEZI</name>
<proteinExistence type="predicted"/>
<keyword evidence="4" id="KW-1185">Reference proteome</keyword>
<dbReference type="GeneID" id="63675532"/>
<feature type="transmembrane region" description="Helical" evidence="2">
    <location>
        <begin position="512"/>
        <end position="543"/>
    </location>
</feature>
<reference evidence="3 4" key="1">
    <citation type="journal article" date="2014" name="BMC Genomics">
        <title>Comparative genomics of the major fungal agents of human and animal Sporotrichosis: Sporothrix schenckii and Sporothrix brasiliensis.</title>
        <authorList>
            <person name="Teixeira M.M."/>
            <person name="de Almeida L.G."/>
            <person name="Kubitschek-Barreira P."/>
            <person name="Alves F.L."/>
            <person name="Kioshima E.S."/>
            <person name="Abadio A.K."/>
            <person name="Fernandes L."/>
            <person name="Derengowski L.S."/>
            <person name="Ferreira K.S."/>
            <person name="Souza R.C."/>
            <person name="Ruiz J.C."/>
            <person name="de Andrade N.C."/>
            <person name="Paes H.C."/>
            <person name="Nicola A.M."/>
            <person name="Albuquerque P."/>
            <person name="Gerber A.L."/>
            <person name="Martins V.P."/>
            <person name="Peconick L.D."/>
            <person name="Neto A.V."/>
            <person name="Chaucanez C.B."/>
            <person name="Silva P.A."/>
            <person name="Cunha O.L."/>
            <person name="de Oliveira F.F."/>
            <person name="dos Santos T.C."/>
            <person name="Barros A.L."/>
            <person name="Soares M.A."/>
            <person name="de Oliveira L.M."/>
            <person name="Marini M.M."/>
            <person name="Villalobos-Duno H."/>
            <person name="Cunha M.M."/>
            <person name="de Hoog S."/>
            <person name="da Silveira J.F."/>
            <person name="Henrissat B."/>
            <person name="Nino-Vega G.A."/>
            <person name="Cisalpino P.S."/>
            <person name="Mora-Montes H.M."/>
            <person name="Almeida S.R."/>
            <person name="Stajich J.E."/>
            <person name="Lopes-Bezerra L.M."/>
            <person name="Vasconcelos A.T."/>
            <person name="Felipe M.S."/>
        </authorList>
    </citation>
    <scope>NUCLEOTIDE SEQUENCE [LARGE SCALE GENOMIC DNA]</scope>
    <source>
        <strain evidence="3 4">5110</strain>
    </source>
</reference>
<keyword evidence="2" id="KW-1133">Transmembrane helix</keyword>
<dbReference type="AlphaFoldDB" id="A0A0C2J6A1"/>
<dbReference type="RefSeq" id="XP_040620582.1">
    <property type="nucleotide sequence ID" value="XM_040760611.1"/>
</dbReference>
<dbReference type="EMBL" id="AWTV01000006">
    <property type="protein sequence ID" value="KIH92572.1"/>
    <property type="molecule type" value="Genomic_DNA"/>
</dbReference>
<evidence type="ECO:0000313" key="4">
    <source>
        <dbReference type="Proteomes" id="UP000031575"/>
    </source>
</evidence>
<evidence type="ECO:0000256" key="2">
    <source>
        <dbReference type="SAM" id="Phobius"/>
    </source>
</evidence>
<feature type="region of interest" description="Disordered" evidence="1">
    <location>
        <begin position="75"/>
        <end position="95"/>
    </location>
</feature>
<dbReference type="VEuPathDB" id="FungiDB:SPBR_02308"/>
<organism evidence="3 4">
    <name type="scientific">Sporothrix brasiliensis 5110</name>
    <dbReference type="NCBI Taxonomy" id="1398154"/>
    <lineage>
        <taxon>Eukaryota</taxon>
        <taxon>Fungi</taxon>
        <taxon>Dikarya</taxon>
        <taxon>Ascomycota</taxon>
        <taxon>Pezizomycotina</taxon>
        <taxon>Sordariomycetes</taxon>
        <taxon>Sordariomycetidae</taxon>
        <taxon>Ophiostomatales</taxon>
        <taxon>Ophiostomataceae</taxon>
        <taxon>Sporothrix</taxon>
    </lineage>
</organism>
<accession>A0A0C2J6A1</accession>
<feature type="transmembrane region" description="Helical" evidence="2">
    <location>
        <begin position="555"/>
        <end position="579"/>
    </location>
</feature>
<dbReference type="Proteomes" id="UP000031575">
    <property type="component" value="Unassembled WGS sequence"/>
</dbReference>
<evidence type="ECO:0000256" key="1">
    <source>
        <dbReference type="SAM" id="MobiDB-lite"/>
    </source>
</evidence>
<feature type="transmembrane region" description="Helical" evidence="2">
    <location>
        <begin position="802"/>
        <end position="825"/>
    </location>
</feature>
<feature type="region of interest" description="Disordered" evidence="1">
    <location>
        <begin position="1"/>
        <end position="31"/>
    </location>
</feature>
<keyword evidence="2" id="KW-0812">Transmembrane</keyword>
<keyword evidence="2" id="KW-0472">Membrane</keyword>